<dbReference type="GO" id="GO:0016787">
    <property type="term" value="F:hydrolase activity"/>
    <property type="evidence" value="ECO:0007669"/>
    <property type="project" value="UniProtKB-KW"/>
</dbReference>
<name>A0A8J4H172_9BACL</name>
<reference evidence="2" key="1">
    <citation type="submission" date="2021-04" db="EMBL/GenBank/DDBJ databases">
        <title>Draft genome sequence of Xylanibacillus composti strain K13.</title>
        <authorList>
            <person name="Uke A."/>
            <person name="Chhe C."/>
            <person name="Baramee S."/>
            <person name="Kosugi A."/>
        </authorList>
    </citation>
    <scope>NUCLEOTIDE SEQUENCE</scope>
    <source>
        <strain evidence="2">K13</strain>
    </source>
</reference>
<keyword evidence="1" id="KW-0378">Hydrolase</keyword>
<evidence type="ECO:0000256" key="1">
    <source>
        <dbReference type="ARBA" id="ARBA00022801"/>
    </source>
</evidence>
<comment type="caution">
    <text evidence="2">The sequence shown here is derived from an EMBL/GenBank/DDBJ whole genome shotgun (WGS) entry which is preliminary data.</text>
</comment>
<gene>
    <name evidence="2" type="ORF">XYCOK13_05350</name>
</gene>
<protein>
    <submittedName>
        <fullName evidence="2">Haloacid dehalogenase</fullName>
    </submittedName>
</protein>
<dbReference type="RefSeq" id="WP_244864947.1">
    <property type="nucleotide sequence ID" value="NZ_BOVK01000006.1"/>
</dbReference>
<dbReference type="Gene3D" id="3.40.50.1000">
    <property type="entry name" value="HAD superfamily/HAD-like"/>
    <property type="match status" value="1"/>
</dbReference>
<evidence type="ECO:0000313" key="2">
    <source>
        <dbReference type="EMBL" id="GIQ67711.1"/>
    </source>
</evidence>
<dbReference type="SFLD" id="SFLDG01129">
    <property type="entry name" value="C1.5:_HAD__Beta-PGM__Phosphata"/>
    <property type="match status" value="1"/>
</dbReference>
<dbReference type="InterPro" id="IPR023214">
    <property type="entry name" value="HAD_sf"/>
</dbReference>
<accession>A0A8J4H172</accession>
<dbReference type="EMBL" id="BOVK01000006">
    <property type="protein sequence ID" value="GIQ67711.1"/>
    <property type="molecule type" value="Genomic_DNA"/>
</dbReference>
<dbReference type="SFLD" id="SFLDS00003">
    <property type="entry name" value="Haloacid_Dehalogenase"/>
    <property type="match status" value="1"/>
</dbReference>
<keyword evidence="3" id="KW-1185">Reference proteome</keyword>
<dbReference type="SUPFAM" id="SSF56784">
    <property type="entry name" value="HAD-like"/>
    <property type="match status" value="1"/>
</dbReference>
<dbReference type="Proteomes" id="UP000677918">
    <property type="component" value="Unassembled WGS sequence"/>
</dbReference>
<proteinExistence type="predicted"/>
<dbReference type="Pfam" id="PF00702">
    <property type="entry name" value="Hydrolase"/>
    <property type="match status" value="1"/>
</dbReference>
<dbReference type="InterPro" id="IPR051540">
    <property type="entry name" value="S-2-haloacid_dehalogenase"/>
</dbReference>
<dbReference type="Gene3D" id="1.10.150.240">
    <property type="entry name" value="Putative phosphatase, domain 2"/>
    <property type="match status" value="1"/>
</dbReference>
<organism evidence="2 3">
    <name type="scientific">Xylanibacillus composti</name>
    <dbReference type="NCBI Taxonomy" id="1572762"/>
    <lineage>
        <taxon>Bacteria</taxon>
        <taxon>Bacillati</taxon>
        <taxon>Bacillota</taxon>
        <taxon>Bacilli</taxon>
        <taxon>Bacillales</taxon>
        <taxon>Paenibacillaceae</taxon>
        <taxon>Xylanibacillus</taxon>
    </lineage>
</organism>
<dbReference type="PANTHER" id="PTHR43316">
    <property type="entry name" value="HYDROLASE, HALOACID DELAHOGENASE-RELATED"/>
    <property type="match status" value="1"/>
</dbReference>
<sequence>MINEQTILFDLDDTLVHCNKYFFRIIEQLAEDLAERFPHFCTSDEVKEKQLELDLASVHINGFTTEHFPESFVDTYRYFCRKAGTNPEADMEEQYRQLAKSVYDMPIEPYPSMIETLEALQKDGHELVLYTGGVEEVQLRKVHQLGLEAFFADRIHVASHKNSQFLNRIIEQEKWLRSRTWMVGNSLRTDIVPALENGIHAVFIPAEQEWQYNVVDVQATPSGVFETVSSLSAVPGLIRAFASV</sequence>
<dbReference type="AlphaFoldDB" id="A0A8J4H172"/>
<evidence type="ECO:0000313" key="3">
    <source>
        <dbReference type="Proteomes" id="UP000677918"/>
    </source>
</evidence>
<dbReference type="InterPro" id="IPR023198">
    <property type="entry name" value="PGP-like_dom2"/>
</dbReference>
<dbReference type="InterPro" id="IPR036412">
    <property type="entry name" value="HAD-like_sf"/>
</dbReference>